<evidence type="ECO:0000259" key="1">
    <source>
        <dbReference type="Pfam" id="PF14399"/>
    </source>
</evidence>
<protein>
    <submittedName>
        <fullName evidence="2">Butirosin biosynthesis protein H, N-terminal</fullName>
    </submittedName>
</protein>
<evidence type="ECO:0000313" key="3">
    <source>
        <dbReference type="Proteomes" id="UP000198534"/>
    </source>
</evidence>
<dbReference type="RefSeq" id="WP_091734683.1">
    <property type="nucleotide sequence ID" value="NZ_FNNQ01000001.1"/>
</dbReference>
<evidence type="ECO:0000313" key="2">
    <source>
        <dbReference type="EMBL" id="SDW03534.1"/>
    </source>
</evidence>
<sequence length="322" mass="37043">MGEVTAYVDSNKNCFHLVLAAILERNGIHPDYAWNQAGLYYEESENHWKMTPYFESVDNCLRGVKVISEKFSCNDRLLDRLDDLLTRGQNVVVPVDIYELPYSMYYREQHNPHSIEMLRLEDGSYHICDHFFQFIGTLSRSDLKKTLDAYNSHCLPDITFSYLQISENELKLPDIEDATTIIKKNCAIMEGVLLDGMESLGSGIYGFGVIVRLIKKLDEMLSLEESAAKDLMEEMYCDIKEVAYSRDNYSAFLKRMGLGQLTSPVEEAAQCWRAASNMLLRAKVAGNHEGMKPRIFKRLERVQEQERLVVEQMENFLSVKGK</sequence>
<dbReference type="STRING" id="1048340.SAMN05444487_101144"/>
<dbReference type="Proteomes" id="UP000198534">
    <property type="component" value="Unassembled WGS sequence"/>
</dbReference>
<organism evidence="2 3">
    <name type="scientific">Marininema mesophilum</name>
    <dbReference type="NCBI Taxonomy" id="1048340"/>
    <lineage>
        <taxon>Bacteria</taxon>
        <taxon>Bacillati</taxon>
        <taxon>Bacillota</taxon>
        <taxon>Bacilli</taxon>
        <taxon>Bacillales</taxon>
        <taxon>Thermoactinomycetaceae</taxon>
        <taxon>Marininema</taxon>
    </lineage>
</organism>
<gene>
    <name evidence="2" type="ORF">SAMN05444487_101144</name>
</gene>
<dbReference type="Pfam" id="PF14399">
    <property type="entry name" value="BtrH_N"/>
    <property type="match status" value="1"/>
</dbReference>
<keyword evidence="3" id="KW-1185">Reference proteome</keyword>
<dbReference type="EMBL" id="FNNQ01000001">
    <property type="protein sequence ID" value="SDW03534.1"/>
    <property type="molecule type" value="Genomic_DNA"/>
</dbReference>
<feature type="domain" description="Butirosin biosynthesis protein H N-terminal" evidence="1">
    <location>
        <begin position="63"/>
        <end position="130"/>
    </location>
</feature>
<dbReference type="AlphaFoldDB" id="A0A1H2QA27"/>
<proteinExistence type="predicted"/>
<accession>A0A1H2QA27</accession>
<reference evidence="2 3" key="1">
    <citation type="submission" date="2016-10" db="EMBL/GenBank/DDBJ databases">
        <authorList>
            <person name="de Groot N.N."/>
        </authorList>
    </citation>
    <scope>NUCLEOTIDE SEQUENCE [LARGE SCALE GENOMIC DNA]</scope>
    <source>
        <strain evidence="2 3">DSM 45610</strain>
    </source>
</reference>
<dbReference type="InterPro" id="IPR026935">
    <property type="entry name" value="BtrH_N"/>
</dbReference>
<dbReference type="OrthoDB" id="2525930at2"/>
<name>A0A1H2QA27_9BACL</name>